<dbReference type="OrthoDB" id="5365502at2"/>
<dbReference type="AlphaFoldDB" id="A0A430KS62"/>
<gene>
    <name evidence="2" type="ORF">EH243_07095</name>
</gene>
<feature type="signal peptide" evidence="1">
    <location>
        <begin position="1"/>
        <end position="21"/>
    </location>
</feature>
<dbReference type="EMBL" id="RQXW01000005">
    <property type="protein sequence ID" value="RTE66355.1"/>
    <property type="molecule type" value="Genomic_DNA"/>
</dbReference>
<keyword evidence="1" id="KW-0732">Signal</keyword>
<evidence type="ECO:0000313" key="2">
    <source>
        <dbReference type="EMBL" id="RTE66355.1"/>
    </source>
</evidence>
<sequence>MKSTLFIPLIVATVVSTHAFALDAKFADTAWDGNQVPTGQQCQKFGGHNPATPALIVSDLPSGTHAIVLEYSDRDSKKMDNGGHGRMQFMFNGSEREVTIPSVAGHSFDLPEGFKSIEAHRSPGWDKAGAYMPPCSGGKGHAYYVTVKAMQDDKVTATTVLEMGKY</sequence>
<dbReference type="Gene3D" id="3.90.280.10">
    <property type="entry name" value="PEBP-like"/>
    <property type="match status" value="1"/>
</dbReference>
<reference evidence="2 3" key="1">
    <citation type="submission" date="2018-11" db="EMBL/GenBank/DDBJ databases">
        <title>The draft genome sequence of Amphritea opalescens ANRC-JH13T.</title>
        <authorList>
            <person name="Fang Z."/>
            <person name="Zhang Y."/>
            <person name="Han X."/>
        </authorList>
    </citation>
    <scope>NUCLEOTIDE SEQUENCE [LARGE SCALE GENOMIC DNA]</scope>
    <source>
        <strain evidence="2 3">ANRC-JH13</strain>
    </source>
</reference>
<comment type="caution">
    <text evidence="2">The sequence shown here is derived from an EMBL/GenBank/DDBJ whole genome shotgun (WGS) entry which is preliminary data.</text>
</comment>
<accession>A0A430KS62</accession>
<proteinExistence type="predicted"/>
<dbReference type="Proteomes" id="UP000283087">
    <property type="component" value="Unassembled WGS sequence"/>
</dbReference>
<organism evidence="2 3">
    <name type="scientific">Amphritea opalescens</name>
    <dbReference type="NCBI Taxonomy" id="2490544"/>
    <lineage>
        <taxon>Bacteria</taxon>
        <taxon>Pseudomonadati</taxon>
        <taxon>Pseudomonadota</taxon>
        <taxon>Gammaproteobacteria</taxon>
        <taxon>Oceanospirillales</taxon>
        <taxon>Oceanospirillaceae</taxon>
        <taxon>Amphritea</taxon>
    </lineage>
</organism>
<protein>
    <recommendedName>
        <fullName evidence="4">YbhB/YbcL family Raf kinase inhibitor-like protein</fullName>
    </recommendedName>
</protein>
<feature type="chain" id="PRO_5019222252" description="YbhB/YbcL family Raf kinase inhibitor-like protein" evidence="1">
    <location>
        <begin position="22"/>
        <end position="166"/>
    </location>
</feature>
<dbReference type="InterPro" id="IPR036610">
    <property type="entry name" value="PEBP-like_sf"/>
</dbReference>
<name>A0A430KS62_9GAMM</name>
<evidence type="ECO:0000313" key="3">
    <source>
        <dbReference type="Proteomes" id="UP000283087"/>
    </source>
</evidence>
<evidence type="ECO:0008006" key="4">
    <source>
        <dbReference type="Google" id="ProtNLM"/>
    </source>
</evidence>
<keyword evidence="3" id="KW-1185">Reference proteome</keyword>
<evidence type="ECO:0000256" key="1">
    <source>
        <dbReference type="SAM" id="SignalP"/>
    </source>
</evidence>
<dbReference type="RefSeq" id="WP_126157954.1">
    <property type="nucleotide sequence ID" value="NZ_RQXW01000005.1"/>
</dbReference>